<gene>
    <name evidence="1" type="ORF">Pint_32897</name>
</gene>
<evidence type="ECO:0000313" key="1">
    <source>
        <dbReference type="EMBL" id="KAJ0009697.1"/>
    </source>
</evidence>
<accession>A0ACC0X2E5</accession>
<organism evidence="1 2">
    <name type="scientific">Pistacia integerrima</name>
    <dbReference type="NCBI Taxonomy" id="434235"/>
    <lineage>
        <taxon>Eukaryota</taxon>
        <taxon>Viridiplantae</taxon>
        <taxon>Streptophyta</taxon>
        <taxon>Embryophyta</taxon>
        <taxon>Tracheophyta</taxon>
        <taxon>Spermatophyta</taxon>
        <taxon>Magnoliopsida</taxon>
        <taxon>eudicotyledons</taxon>
        <taxon>Gunneridae</taxon>
        <taxon>Pentapetalae</taxon>
        <taxon>rosids</taxon>
        <taxon>malvids</taxon>
        <taxon>Sapindales</taxon>
        <taxon>Anacardiaceae</taxon>
        <taxon>Pistacia</taxon>
    </lineage>
</organism>
<reference evidence="2" key="1">
    <citation type="journal article" date="2023" name="G3 (Bethesda)">
        <title>Genome assembly and association tests identify interacting loci associated with vigor, precocity, and sex in interspecific pistachio rootstocks.</title>
        <authorList>
            <person name="Palmer W."/>
            <person name="Jacygrad E."/>
            <person name="Sagayaradj S."/>
            <person name="Cavanaugh K."/>
            <person name="Han R."/>
            <person name="Bertier L."/>
            <person name="Beede B."/>
            <person name="Kafkas S."/>
            <person name="Golino D."/>
            <person name="Preece J."/>
            <person name="Michelmore R."/>
        </authorList>
    </citation>
    <scope>NUCLEOTIDE SEQUENCE [LARGE SCALE GENOMIC DNA]</scope>
</reference>
<dbReference type="Proteomes" id="UP001163603">
    <property type="component" value="Chromosome 14"/>
</dbReference>
<evidence type="ECO:0000313" key="2">
    <source>
        <dbReference type="Proteomes" id="UP001163603"/>
    </source>
</evidence>
<protein>
    <submittedName>
        <fullName evidence="1">Uncharacterized protein</fullName>
    </submittedName>
</protein>
<comment type="caution">
    <text evidence="1">The sequence shown here is derived from an EMBL/GenBank/DDBJ whole genome shotgun (WGS) entry which is preliminary data.</text>
</comment>
<name>A0ACC0X2E5_9ROSI</name>
<dbReference type="EMBL" id="CM047749">
    <property type="protein sequence ID" value="KAJ0009697.1"/>
    <property type="molecule type" value="Genomic_DNA"/>
</dbReference>
<keyword evidence="2" id="KW-1185">Reference proteome</keyword>
<proteinExistence type="predicted"/>
<sequence length="150" mass="16925">MQFFLLLKYLWQAALEKDKNLEATVDGETNQEEVELAENISHGLESAESLTSQMNELCVSTNEVLEIPPSDTKGASDAVALSQDIDKRIRALKKKVLLAILTAIRLAEAQQQKTGQREMKPEQLEKLSKLEGWREELKLLKDKKGEMVES</sequence>